<reference evidence="2" key="1">
    <citation type="submission" date="2025-08" db="UniProtKB">
        <authorList>
            <consortium name="RefSeq"/>
        </authorList>
    </citation>
    <scope>IDENTIFICATION</scope>
</reference>
<dbReference type="GeneID" id="106051334"/>
<proteinExistence type="predicted"/>
<accession>A0A9U8DUE9</accession>
<dbReference type="KEGG" id="bgt:106051334"/>
<protein>
    <submittedName>
        <fullName evidence="2">Uncharacterized protein LOC106051334</fullName>
    </submittedName>
</protein>
<evidence type="ECO:0000313" key="1">
    <source>
        <dbReference type="Proteomes" id="UP001165740"/>
    </source>
</evidence>
<dbReference type="Proteomes" id="UP001165740">
    <property type="component" value="Chromosome 14"/>
</dbReference>
<gene>
    <name evidence="2" type="primary">LOC106051334</name>
</gene>
<sequence length="104" mass="12020">MSRRVAETDRNGIHILLRYNGEDYEYLLQESHFSSSTFKVKDLISKILNELEESQLNHILVIKKEDNTELVMNGESLLSLYHETLQESVYVEIRSQTINSGTSS</sequence>
<dbReference type="AlphaFoldDB" id="A0A9U8DUE9"/>
<dbReference type="RefSeq" id="XP_013061962.2">
    <property type="nucleotide sequence ID" value="XM_013206508.2"/>
</dbReference>
<keyword evidence="1" id="KW-1185">Reference proteome</keyword>
<evidence type="ECO:0000313" key="2">
    <source>
        <dbReference type="RefSeq" id="XP_013061962.2"/>
    </source>
</evidence>
<organism evidence="1 2">
    <name type="scientific">Biomphalaria glabrata</name>
    <name type="common">Bloodfluke planorb</name>
    <name type="synonym">Freshwater snail</name>
    <dbReference type="NCBI Taxonomy" id="6526"/>
    <lineage>
        <taxon>Eukaryota</taxon>
        <taxon>Metazoa</taxon>
        <taxon>Spiralia</taxon>
        <taxon>Lophotrochozoa</taxon>
        <taxon>Mollusca</taxon>
        <taxon>Gastropoda</taxon>
        <taxon>Heterobranchia</taxon>
        <taxon>Euthyneura</taxon>
        <taxon>Panpulmonata</taxon>
        <taxon>Hygrophila</taxon>
        <taxon>Lymnaeoidea</taxon>
        <taxon>Planorbidae</taxon>
        <taxon>Biomphalaria</taxon>
    </lineage>
</organism>
<dbReference type="OrthoDB" id="10282835at2759"/>
<name>A0A9U8DUE9_BIOGL</name>